<comment type="caution">
    <text evidence="4">The sequence shown here is derived from an EMBL/GenBank/DDBJ whole genome shotgun (WGS) entry which is preliminary data.</text>
</comment>
<evidence type="ECO:0000256" key="2">
    <source>
        <dbReference type="ARBA" id="ARBA00022723"/>
    </source>
</evidence>
<keyword evidence="2" id="KW-0479">Metal-binding</keyword>
<reference evidence="4 5" key="1">
    <citation type="submission" date="2014-10" db="EMBL/GenBank/DDBJ databases">
        <title>Draft genome of the hookworm Ancylostoma caninum.</title>
        <authorList>
            <person name="Mitreva M."/>
        </authorList>
    </citation>
    <scope>NUCLEOTIDE SEQUENCE [LARGE SCALE GENOMIC DNA]</scope>
    <source>
        <strain evidence="4 5">Baltimore</strain>
    </source>
</reference>
<proteinExistence type="predicted"/>
<dbReference type="OrthoDB" id="5822669at2759"/>
<organism evidence="4 5">
    <name type="scientific">Ancylostoma caninum</name>
    <name type="common">Dog hookworm</name>
    <dbReference type="NCBI Taxonomy" id="29170"/>
    <lineage>
        <taxon>Eukaryota</taxon>
        <taxon>Metazoa</taxon>
        <taxon>Ecdysozoa</taxon>
        <taxon>Nematoda</taxon>
        <taxon>Chromadorea</taxon>
        <taxon>Rhabditida</taxon>
        <taxon>Rhabditina</taxon>
        <taxon>Rhabditomorpha</taxon>
        <taxon>Strongyloidea</taxon>
        <taxon>Ancylostomatidae</taxon>
        <taxon>Ancylostomatinae</taxon>
        <taxon>Ancylostoma</taxon>
    </lineage>
</organism>
<feature type="domain" description="DDE Tnp4" evidence="3">
    <location>
        <begin position="9"/>
        <end position="113"/>
    </location>
</feature>
<dbReference type="InterPro" id="IPR027806">
    <property type="entry name" value="HARBI1_dom"/>
</dbReference>
<name>A0A368FF96_ANCCA</name>
<evidence type="ECO:0000256" key="1">
    <source>
        <dbReference type="ARBA" id="ARBA00001968"/>
    </source>
</evidence>
<evidence type="ECO:0000313" key="4">
    <source>
        <dbReference type="EMBL" id="RCN29495.1"/>
    </source>
</evidence>
<sequence length="116" mass="13021">MLTNIMGAIDGSCVAIQKPPRSGWQNYCRKGYTALNVLAVVNARGRSIYVNSNIPCSVHDSSVYAYSRLKEAFNAARFVLGYCFVGDSGFANGYDIITPIRNPSTRQEEHYNKWRF</sequence>
<dbReference type="Proteomes" id="UP000252519">
    <property type="component" value="Unassembled WGS sequence"/>
</dbReference>
<comment type="cofactor">
    <cofactor evidence="1">
        <name>a divalent metal cation</name>
        <dbReference type="ChEBI" id="CHEBI:60240"/>
    </cofactor>
</comment>
<gene>
    <name evidence="4" type="ORF">ANCCAN_24744</name>
</gene>
<dbReference type="STRING" id="29170.A0A368FF96"/>
<dbReference type="AlphaFoldDB" id="A0A368FF96"/>
<dbReference type="GO" id="GO:0046872">
    <property type="term" value="F:metal ion binding"/>
    <property type="evidence" value="ECO:0007669"/>
    <property type="project" value="UniProtKB-KW"/>
</dbReference>
<accession>A0A368FF96</accession>
<protein>
    <recommendedName>
        <fullName evidence="3">DDE Tnp4 domain-containing protein</fullName>
    </recommendedName>
</protein>
<keyword evidence="5" id="KW-1185">Reference proteome</keyword>
<evidence type="ECO:0000313" key="5">
    <source>
        <dbReference type="Proteomes" id="UP000252519"/>
    </source>
</evidence>
<dbReference type="Pfam" id="PF13359">
    <property type="entry name" value="DDE_Tnp_4"/>
    <property type="match status" value="1"/>
</dbReference>
<evidence type="ECO:0000259" key="3">
    <source>
        <dbReference type="Pfam" id="PF13359"/>
    </source>
</evidence>
<dbReference type="EMBL" id="JOJR01001920">
    <property type="protein sequence ID" value="RCN29495.1"/>
    <property type="molecule type" value="Genomic_DNA"/>
</dbReference>